<dbReference type="InterPro" id="IPR051156">
    <property type="entry name" value="Mito/Outer_Membr_Metalloprot"/>
</dbReference>
<gene>
    <name evidence="8" type="ORF">H9646_03785</name>
</gene>
<keyword evidence="2" id="KW-0479">Metal-binding</keyword>
<reference evidence="8 9" key="1">
    <citation type="submission" date="2020-08" db="EMBL/GenBank/DDBJ databases">
        <title>A Genomic Blueprint of the Chicken Gut Microbiome.</title>
        <authorList>
            <person name="Gilroy R."/>
            <person name="Ravi A."/>
            <person name="Getino M."/>
            <person name="Pursley I."/>
            <person name="Horton D.L."/>
            <person name="Alikhan N.-F."/>
            <person name="Baker D."/>
            <person name="Gharbi K."/>
            <person name="Hall N."/>
            <person name="Watson M."/>
            <person name="Adriaenssens E.M."/>
            <person name="Foster-Nyarko E."/>
            <person name="Jarju S."/>
            <person name="Secka A."/>
            <person name="Antonio M."/>
            <person name="Oren A."/>
            <person name="Chaudhuri R."/>
            <person name="La Ragione R.M."/>
            <person name="Hildebrand F."/>
            <person name="Pallen M.J."/>
        </authorList>
    </citation>
    <scope>NUCLEOTIDE SEQUENCE [LARGE SCALE GENOMIC DNA]</scope>
    <source>
        <strain evidence="8 9">Sa2CVA6</strain>
    </source>
</reference>
<keyword evidence="3 6" id="KW-0378">Hydrolase</keyword>
<evidence type="ECO:0000313" key="8">
    <source>
        <dbReference type="EMBL" id="MBD7959592.1"/>
    </source>
</evidence>
<dbReference type="Gene3D" id="3.30.2010.10">
    <property type="entry name" value="Metalloproteases ('zincins'), catalytic domain"/>
    <property type="match status" value="1"/>
</dbReference>
<accession>A0ABR8S7Y7</accession>
<sequence length="303" mass="32780">MRPFLPQPSTADSDNAPLCHCGSRHTGAAHSLWQARRAFLMLGGVAAASAAAPAWTQVQVGEASRLRHLIPAQELEAAAEQQYAELIEQAKAKGVLVAASNAQSQRLQRIANALIPHTYAWNERAQQWRWAVALIRSDDVNAFCMPGGKIAFFTGIIDKLKLTDDEIAMIMGHEMAHALREHSREQLAKNSATSIGISLGAQLLGLGDMGNYAARLGGQLLSLRFSRNDESDADLVGLEIAARAGYNPNASVTLWQKMGNATGSSANGLAFLSTHPSGPERIRELQRNVPRVQALYQAARTQR</sequence>
<keyword evidence="1 6" id="KW-0645">Protease</keyword>
<comment type="caution">
    <text evidence="8">The sequence shown here is derived from an EMBL/GenBank/DDBJ whole genome shotgun (WGS) entry which is preliminary data.</text>
</comment>
<comment type="similarity">
    <text evidence="6">Belongs to the peptidase M48 family.</text>
</comment>
<feature type="domain" description="Peptidase M48" evidence="7">
    <location>
        <begin position="102"/>
        <end position="287"/>
    </location>
</feature>
<comment type="cofactor">
    <cofactor evidence="6">
        <name>Zn(2+)</name>
        <dbReference type="ChEBI" id="CHEBI:29105"/>
    </cofactor>
    <text evidence="6">Binds 1 zinc ion per subunit.</text>
</comment>
<protein>
    <submittedName>
        <fullName evidence="8">M48 family metallopeptidase</fullName>
    </submittedName>
</protein>
<keyword evidence="4 6" id="KW-0862">Zinc</keyword>
<evidence type="ECO:0000256" key="5">
    <source>
        <dbReference type="ARBA" id="ARBA00023049"/>
    </source>
</evidence>
<proteinExistence type="inferred from homology"/>
<keyword evidence="5 6" id="KW-0482">Metalloprotease</keyword>
<evidence type="ECO:0000256" key="3">
    <source>
        <dbReference type="ARBA" id="ARBA00022801"/>
    </source>
</evidence>
<organism evidence="8 9">
    <name type="scientific">Comamonas avium</name>
    <dbReference type="NCBI Taxonomy" id="2762231"/>
    <lineage>
        <taxon>Bacteria</taxon>
        <taxon>Pseudomonadati</taxon>
        <taxon>Pseudomonadota</taxon>
        <taxon>Betaproteobacteria</taxon>
        <taxon>Burkholderiales</taxon>
        <taxon>Comamonadaceae</taxon>
        <taxon>Comamonas</taxon>
    </lineage>
</organism>
<evidence type="ECO:0000256" key="4">
    <source>
        <dbReference type="ARBA" id="ARBA00022833"/>
    </source>
</evidence>
<evidence type="ECO:0000256" key="2">
    <source>
        <dbReference type="ARBA" id="ARBA00022723"/>
    </source>
</evidence>
<dbReference type="Pfam" id="PF01435">
    <property type="entry name" value="Peptidase_M48"/>
    <property type="match status" value="1"/>
</dbReference>
<dbReference type="CDD" id="cd07331">
    <property type="entry name" value="M48C_Oma1_like"/>
    <property type="match status" value="1"/>
</dbReference>
<evidence type="ECO:0000256" key="1">
    <source>
        <dbReference type="ARBA" id="ARBA00022670"/>
    </source>
</evidence>
<dbReference type="PANTHER" id="PTHR22726">
    <property type="entry name" value="METALLOENDOPEPTIDASE OMA1"/>
    <property type="match status" value="1"/>
</dbReference>
<dbReference type="Proteomes" id="UP000634919">
    <property type="component" value="Unassembled WGS sequence"/>
</dbReference>
<evidence type="ECO:0000259" key="7">
    <source>
        <dbReference type="Pfam" id="PF01435"/>
    </source>
</evidence>
<name>A0ABR8S7Y7_9BURK</name>
<keyword evidence="9" id="KW-1185">Reference proteome</keyword>
<dbReference type="PANTHER" id="PTHR22726:SF1">
    <property type="entry name" value="METALLOENDOPEPTIDASE OMA1, MITOCHONDRIAL"/>
    <property type="match status" value="1"/>
</dbReference>
<dbReference type="EMBL" id="JACSQK010000002">
    <property type="protein sequence ID" value="MBD7959592.1"/>
    <property type="molecule type" value="Genomic_DNA"/>
</dbReference>
<evidence type="ECO:0000256" key="6">
    <source>
        <dbReference type="RuleBase" id="RU003983"/>
    </source>
</evidence>
<evidence type="ECO:0000313" key="9">
    <source>
        <dbReference type="Proteomes" id="UP000634919"/>
    </source>
</evidence>
<dbReference type="InterPro" id="IPR001915">
    <property type="entry name" value="Peptidase_M48"/>
</dbReference>